<sequence length="639" mass="72512">MDLRLFLNLFAVFLYSTAVIAQSSDEAARPGKKKSVVFILTDDQDQRMNSLDHMPEVQKLLIDEGTWYQRHYAPTALCCPARVSIWTGLHAHNHKVTSVHGKWGGWPKILQQGLNSKYLPIWLRENGYKTYYAGKLYNGMSEKNGVETTTARGWTDAQLLCGASTYQYHDPPFQHVNETNWNNPHKINKNFKGNYSTTKVADFAYEYLREAVKHDDPFFLAIAPITPHVQVGKDNGPPVPEKKYKGTRPDAQIPQTDNFNPGKRSGVNKVWHLDRLNDQKTKLLNEHYQDRTEALLSVDDIVAQVHKILKDNNKLDDTYIIYSSDNGFHLGQHRLGAGKKFAFEEDTNVPLIIRGPGVPKGRKTSIVTAHVDLSPTILEMAGMKQRDDFDGRKIPITDGDLDQREKSDADEYANVEFWEGTSFGFNTIQGKNVTGKFVNAYKSLRLVGKSYDISYIIHCHNNAHELYDLSNDRVQMENLHPAAPAPESEQNAFESGTNTLAGFPIQKLLQRIDAALLVLKSCKGDEILCHKPWAQLHPQGNVNSLRDAMNTRWDEKYDDLHSNYKVGFTQCYKNGKIDVEAEGPQWTKTGPKPGNQNLVSFTNENDPDKWAVSSNDTDVDEKWTVGKDGEEEGWWDDWE</sequence>
<keyword evidence="3" id="KW-0378">Hydrolase</keyword>
<dbReference type="Pfam" id="PF00884">
    <property type="entry name" value="Sulfatase"/>
    <property type="match status" value="1"/>
</dbReference>
<dbReference type="InterPro" id="IPR024607">
    <property type="entry name" value="Sulfatase_CS"/>
</dbReference>
<dbReference type="AlphaFoldDB" id="A0A9W4UA89"/>
<evidence type="ECO:0000259" key="7">
    <source>
        <dbReference type="Pfam" id="PF00884"/>
    </source>
</evidence>
<protein>
    <recommendedName>
        <fullName evidence="7">Sulfatase N-terminal domain-containing protein</fullName>
    </recommendedName>
</protein>
<name>A0A9W4UA89_9PLEO</name>
<keyword evidence="9" id="KW-1185">Reference proteome</keyword>
<dbReference type="InterPro" id="IPR017850">
    <property type="entry name" value="Alkaline_phosphatase_core_sf"/>
</dbReference>
<evidence type="ECO:0000313" key="9">
    <source>
        <dbReference type="Proteomes" id="UP001152607"/>
    </source>
</evidence>
<dbReference type="PANTHER" id="PTHR43108:SF8">
    <property type="entry name" value="SD21168P"/>
    <property type="match status" value="1"/>
</dbReference>
<accession>A0A9W4UA89</accession>
<dbReference type="InterPro" id="IPR000917">
    <property type="entry name" value="Sulfatase_N"/>
</dbReference>
<dbReference type="CDD" id="cd16147">
    <property type="entry name" value="G6S"/>
    <property type="match status" value="1"/>
</dbReference>
<feature type="region of interest" description="Disordered" evidence="5">
    <location>
        <begin position="601"/>
        <end position="639"/>
    </location>
</feature>
<evidence type="ECO:0000313" key="8">
    <source>
        <dbReference type="EMBL" id="CAI6330737.1"/>
    </source>
</evidence>
<feature type="domain" description="Sulfatase N-terminal" evidence="7">
    <location>
        <begin position="36"/>
        <end position="383"/>
    </location>
</feature>
<gene>
    <name evidence="8" type="ORF">PDIGIT_LOCUS4295</name>
</gene>
<dbReference type="PROSITE" id="PS00523">
    <property type="entry name" value="SULFATASE_1"/>
    <property type="match status" value="1"/>
</dbReference>
<feature type="region of interest" description="Disordered" evidence="5">
    <location>
        <begin position="244"/>
        <end position="264"/>
    </location>
</feature>
<dbReference type="Proteomes" id="UP001152607">
    <property type="component" value="Unassembled WGS sequence"/>
</dbReference>
<reference evidence="8" key="1">
    <citation type="submission" date="2023-01" db="EMBL/GenBank/DDBJ databases">
        <authorList>
            <person name="Van Ghelder C."/>
            <person name="Rancurel C."/>
        </authorList>
    </citation>
    <scope>NUCLEOTIDE SEQUENCE</scope>
    <source>
        <strain evidence="8">CNCM I-4278</strain>
    </source>
</reference>
<feature type="compositionally biased region" description="Acidic residues" evidence="5">
    <location>
        <begin position="629"/>
        <end position="639"/>
    </location>
</feature>
<dbReference type="GO" id="GO:0005539">
    <property type="term" value="F:glycosaminoglycan binding"/>
    <property type="evidence" value="ECO:0007669"/>
    <property type="project" value="TreeGrafter"/>
</dbReference>
<feature type="signal peptide" evidence="6">
    <location>
        <begin position="1"/>
        <end position="21"/>
    </location>
</feature>
<evidence type="ECO:0000256" key="6">
    <source>
        <dbReference type="SAM" id="SignalP"/>
    </source>
</evidence>
<evidence type="ECO:0000256" key="2">
    <source>
        <dbReference type="ARBA" id="ARBA00022729"/>
    </source>
</evidence>
<proteinExistence type="inferred from homology"/>
<feature type="chain" id="PRO_5040814809" description="Sulfatase N-terminal domain-containing protein" evidence="6">
    <location>
        <begin position="22"/>
        <end position="639"/>
    </location>
</feature>
<dbReference type="EMBL" id="CAOQHR010000002">
    <property type="protein sequence ID" value="CAI6330737.1"/>
    <property type="molecule type" value="Genomic_DNA"/>
</dbReference>
<evidence type="ECO:0000256" key="5">
    <source>
        <dbReference type="SAM" id="MobiDB-lite"/>
    </source>
</evidence>
<keyword evidence="2 6" id="KW-0732">Signal</keyword>
<comment type="caution">
    <text evidence="8">The sequence shown here is derived from an EMBL/GenBank/DDBJ whole genome shotgun (WGS) entry which is preliminary data.</text>
</comment>
<keyword evidence="4" id="KW-0325">Glycoprotein</keyword>
<dbReference type="Gene3D" id="3.40.720.10">
    <property type="entry name" value="Alkaline Phosphatase, subunit A"/>
    <property type="match status" value="1"/>
</dbReference>
<dbReference type="GO" id="GO:0008449">
    <property type="term" value="F:N-acetylglucosamine-6-sulfatase activity"/>
    <property type="evidence" value="ECO:0007669"/>
    <property type="project" value="TreeGrafter"/>
</dbReference>
<dbReference type="PANTHER" id="PTHR43108">
    <property type="entry name" value="N-ACETYLGLUCOSAMINE-6-SULFATASE FAMILY MEMBER"/>
    <property type="match status" value="1"/>
</dbReference>
<dbReference type="SUPFAM" id="SSF53649">
    <property type="entry name" value="Alkaline phosphatase-like"/>
    <property type="match status" value="1"/>
</dbReference>
<evidence type="ECO:0000256" key="4">
    <source>
        <dbReference type="ARBA" id="ARBA00023180"/>
    </source>
</evidence>
<evidence type="ECO:0000256" key="3">
    <source>
        <dbReference type="ARBA" id="ARBA00022801"/>
    </source>
</evidence>
<comment type="similarity">
    <text evidence="1">Belongs to the sulfatase family.</text>
</comment>
<evidence type="ECO:0000256" key="1">
    <source>
        <dbReference type="ARBA" id="ARBA00008779"/>
    </source>
</evidence>
<organism evidence="8 9">
    <name type="scientific">Periconia digitata</name>
    <dbReference type="NCBI Taxonomy" id="1303443"/>
    <lineage>
        <taxon>Eukaryota</taxon>
        <taxon>Fungi</taxon>
        <taxon>Dikarya</taxon>
        <taxon>Ascomycota</taxon>
        <taxon>Pezizomycotina</taxon>
        <taxon>Dothideomycetes</taxon>
        <taxon>Pleosporomycetidae</taxon>
        <taxon>Pleosporales</taxon>
        <taxon>Massarineae</taxon>
        <taxon>Periconiaceae</taxon>
        <taxon>Periconia</taxon>
    </lineage>
</organism>
<dbReference type="OrthoDB" id="96314at2759"/>